<comment type="caution">
    <text evidence="1">The sequence shown here is derived from an EMBL/GenBank/DDBJ whole genome shotgun (WGS) entry which is preliminary data.</text>
</comment>
<dbReference type="RefSeq" id="WP_210205121.1">
    <property type="nucleotide sequence ID" value="NZ_JBHEEY010000011.1"/>
</dbReference>
<evidence type="ECO:0008006" key="3">
    <source>
        <dbReference type="Google" id="ProtNLM"/>
    </source>
</evidence>
<protein>
    <recommendedName>
        <fullName evidence="3">VRR-NUC domain-containing protein</fullName>
    </recommendedName>
</protein>
<reference evidence="1 2" key="1">
    <citation type="submission" date="2018-06" db="EMBL/GenBank/DDBJ databases">
        <title>Genomic Encyclopedia of Type Strains, Phase IV (KMG-IV): sequencing the most valuable type-strain genomes for metagenomic binning, comparative biology and taxonomic classification.</title>
        <authorList>
            <person name="Goeker M."/>
        </authorList>
    </citation>
    <scope>NUCLEOTIDE SEQUENCE [LARGE SCALE GENOMIC DNA]</scope>
    <source>
        <strain evidence="1 2">DSM 26720</strain>
    </source>
</reference>
<dbReference type="SUPFAM" id="SSF52980">
    <property type="entry name" value="Restriction endonuclease-like"/>
    <property type="match status" value="1"/>
</dbReference>
<organism evidence="1 2">
    <name type="scientific">Falsochrobactrum ovis</name>
    <dbReference type="NCBI Taxonomy" id="1293442"/>
    <lineage>
        <taxon>Bacteria</taxon>
        <taxon>Pseudomonadati</taxon>
        <taxon>Pseudomonadota</taxon>
        <taxon>Alphaproteobacteria</taxon>
        <taxon>Hyphomicrobiales</taxon>
        <taxon>Brucellaceae</taxon>
        <taxon>Falsochrobactrum</taxon>
    </lineage>
</organism>
<dbReference type="GO" id="GO:0003676">
    <property type="term" value="F:nucleic acid binding"/>
    <property type="evidence" value="ECO:0007669"/>
    <property type="project" value="InterPro"/>
</dbReference>
<dbReference type="Proteomes" id="UP000249453">
    <property type="component" value="Unassembled WGS sequence"/>
</dbReference>
<dbReference type="Gene3D" id="3.40.1350.10">
    <property type="match status" value="1"/>
</dbReference>
<proteinExistence type="predicted"/>
<evidence type="ECO:0000313" key="2">
    <source>
        <dbReference type="Proteomes" id="UP000249453"/>
    </source>
</evidence>
<name>A0A364JTG5_9HYPH</name>
<dbReference type="EMBL" id="QLMK01000011">
    <property type="protein sequence ID" value="RAK27078.1"/>
    <property type="molecule type" value="Genomic_DNA"/>
</dbReference>
<keyword evidence="2" id="KW-1185">Reference proteome</keyword>
<gene>
    <name evidence="1" type="ORF">C7374_11172</name>
</gene>
<sequence>MRYAAKRDAVEPEIVMALQRCGFSVIRMDTPVDLLAGFRGVSYLVEVKSGSKGYAKSLNPNQQTFAAQWNGGPVYILRSSDDAIAWAQSVAANDDLGEWQHIADPVNAIIKKLRAPR</sequence>
<evidence type="ECO:0000313" key="1">
    <source>
        <dbReference type="EMBL" id="RAK27078.1"/>
    </source>
</evidence>
<dbReference type="InterPro" id="IPR011335">
    <property type="entry name" value="Restrct_endonuc-II-like"/>
</dbReference>
<accession>A0A364JTG5</accession>
<dbReference type="InterPro" id="IPR011856">
    <property type="entry name" value="tRNA_endonuc-like_dom_sf"/>
</dbReference>
<dbReference type="AlphaFoldDB" id="A0A364JTG5"/>